<evidence type="ECO:0000259" key="5">
    <source>
        <dbReference type="PROSITE" id="PS50002"/>
    </source>
</evidence>
<dbReference type="Gene3D" id="2.30.29.30">
    <property type="entry name" value="Pleckstrin-homology domain (PH domain)/Phosphotyrosine-binding domain (PTB)"/>
    <property type="match status" value="1"/>
</dbReference>
<evidence type="ECO:0000256" key="2">
    <source>
        <dbReference type="ARBA" id="ARBA00022468"/>
    </source>
</evidence>
<feature type="domain" description="Rho-GAP" evidence="8">
    <location>
        <begin position="765"/>
        <end position="954"/>
    </location>
</feature>
<dbReference type="CDD" id="cd12143">
    <property type="entry name" value="SH3_ARHGAP9"/>
    <property type="match status" value="1"/>
</dbReference>
<dbReference type="AlphaFoldDB" id="A0A4U5U9Q5"/>
<dbReference type="GO" id="GO:0005543">
    <property type="term" value="F:phospholipid binding"/>
    <property type="evidence" value="ECO:0007669"/>
    <property type="project" value="InterPro"/>
</dbReference>
<dbReference type="SMART" id="SM00233">
    <property type="entry name" value="PH"/>
    <property type="match status" value="1"/>
</dbReference>
<dbReference type="InterPro" id="IPR011993">
    <property type="entry name" value="PH-like_dom_sf"/>
</dbReference>
<organism evidence="9 10">
    <name type="scientific">Collichthys lucidus</name>
    <name type="common">Big head croaker</name>
    <name type="synonym">Sciaena lucida</name>
    <dbReference type="NCBI Taxonomy" id="240159"/>
    <lineage>
        <taxon>Eukaryota</taxon>
        <taxon>Metazoa</taxon>
        <taxon>Chordata</taxon>
        <taxon>Craniata</taxon>
        <taxon>Vertebrata</taxon>
        <taxon>Euteleostomi</taxon>
        <taxon>Actinopterygii</taxon>
        <taxon>Neopterygii</taxon>
        <taxon>Teleostei</taxon>
        <taxon>Neoteleostei</taxon>
        <taxon>Acanthomorphata</taxon>
        <taxon>Eupercaria</taxon>
        <taxon>Sciaenidae</taxon>
        <taxon>Collichthys</taxon>
    </lineage>
</organism>
<evidence type="ECO:0000256" key="3">
    <source>
        <dbReference type="PROSITE-ProRule" id="PRU00192"/>
    </source>
</evidence>
<dbReference type="FunFam" id="1.10.555.10:FF:000003">
    <property type="entry name" value="Putative rho GTPase-activating protein 12"/>
    <property type="match status" value="1"/>
</dbReference>
<sequence length="960" mass="107746">MLSGTWRRSVGHQQSSAAPVVSRGMTVCGVPSGTVVLEAQYDYNYRGADGRQVCITEGERFILLKKTNNDWWQVRRIGAASKTKPLYVPATYVTEVPIVPMPSPQRLVMSASLNSNLRILPRVSLSPSLTATNYNKQQVNKPIYHSMENLNSNSAFQGLDNHNSAGGGRFPTLPLSGFTFTPNSPTSPSGHLMVPGIPASSNTQTVPRNPRVVPMITRSQSSSNLPENLTENPYDEVGGGISSRVKHRVPKKSCSQWDMVGASGKNNHLQVPTESYLSQLSWQDSPLYTDSQPERRLSQLEPPTPAPGQQPLQIMDLWEQYSDPCTGRSYYVNSITRERSWKPPRRSRGRNTDMGSPVQPQTLPRKTNHLSLPFPEAGNGTTQRLSPDFLFGSHQRNNRGGWQMKQSIQRAASSDTLTTMAFSNATVQIHNSGGQHDVKQGLSHSQSMTLPENGKLVQQCTDYSCNVTNIVVEPPSPQSSPDSDGPTPELEKAGLLNKTKIAEGGRKLRKNWSPSWVVLVGNSLVFFKDPKSQTPSSWKPGNSRPESSVDLRGAQLHWANELSSKKNVFKLRTVTGNEFLLQSETDSLIKEWYKTIQNVIDRLDRENPLDNVLLYSVRRAGSVELLDNSGDEDDRRTSRFLHPSILSSIFSSIQPTYIFTRPPWQIIPPSVLSHLRRRPALPLFILTTIPSHLLSWPAAERPALTSSFFSSSSSFPPPVVPRSSSNLENTERKRVKTRLKKLIQKRPPLQALQEKGLIKDQVFGCRLEMLCERERSKVPRFVRLCTEAVEKRGLDTDGIYRVSGNLAVIQKLRYLVNHEEKLNLDESDWEDIHVITGALKLFFRELPEPVVPFGFFTDIMETVKMSDYMDKVDRLKCLVLNMPPPNHDTLQFMCRHLKRVLEHTDSNRMTTQNIGIVFGPTLMRPERDNGNMAVNMVYQNQAVELILSEFNHIFGTRGPS</sequence>
<protein>
    <submittedName>
        <fullName evidence="9">Rho GTPase-activating protein 15</fullName>
    </submittedName>
</protein>
<feature type="region of interest" description="Disordered" evidence="4">
    <location>
        <begin position="471"/>
        <end position="498"/>
    </location>
</feature>
<evidence type="ECO:0000313" key="10">
    <source>
        <dbReference type="Proteomes" id="UP000298787"/>
    </source>
</evidence>
<feature type="domain" description="PH" evidence="6">
    <location>
        <begin position="489"/>
        <end position="601"/>
    </location>
</feature>
<dbReference type="InterPro" id="IPR001605">
    <property type="entry name" value="PH_dom-spectrin-type"/>
</dbReference>
<dbReference type="GO" id="GO:0007165">
    <property type="term" value="P:signal transduction"/>
    <property type="evidence" value="ECO:0007669"/>
    <property type="project" value="InterPro"/>
</dbReference>
<dbReference type="SUPFAM" id="SSF48350">
    <property type="entry name" value="GTPase activation domain, GAP"/>
    <property type="match status" value="1"/>
</dbReference>
<dbReference type="InterPro" id="IPR008936">
    <property type="entry name" value="Rho_GTPase_activation_prot"/>
</dbReference>
<feature type="region of interest" description="Disordered" evidence="4">
    <location>
        <begin position="340"/>
        <end position="388"/>
    </location>
</feature>
<dbReference type="InterPro" id="IPR001849">
    <property type="entry name" value="PH_domain"/>
</dbReference>
<dbReference type="Pfam" id="PF00397">
    <property type="entry name" value="WW"/>
    <property type="match status" value="1"/>
</dbReference>
<dbReference type="PANTHER" id="PTHR23176">
    <property type="entry name" value="RHO/RAC/CDC GTPASE-ACTIVATING PROTEIN"/>
    <property type="match status" value="1"/>
</dbReference>
<dbReference type="InterPro" id="IPR036020">
    <property type="entry name" value="WW_dom_sf"/>
</dbReference>
<evidence type="ECO:0000259" key="8">
    <source>
        <dbReference type="PROSITE" id="PS50238"/>
    </source>
</evidence>
<keyword evidence="2" id="KW-0343">GTPase activation</keyword>
<dbReference type="FunFam" id="2.30.30.40:FF:000101">
    <property type="entry name" value="Rho GTPase activating protein 9"/>
    <property type="match status" value="1"/>
</dbReference>
<dbReference type="InterPro" id="IPR000198">
    <property type="entry name" value="RhoGAP_dom"/>
</dbReference>
<dbReference type="PROSITE" id="PS50020">
    <property type="entry name" value="WW_DOMAIN_2"/>
    <property type="match status" value="1"/>
</dbReference>
<evidence type="ECO:0000256" key="4">
    <source>
        <dbReference type="SAM" id="MobiDB-lite"/>
    </source>
</evidence>
<dbReference type="FunFam" id="2.30.29.30:FF:000182">
    <property type="entry name" value="Rho GTPase activating protein 9"/>
    <property type="match status" value="1"/>
</dbReference>
<evidence type="ECO:0000256" key="1">
    <source>
        <dbReference type="ARBA" id="ARBA00022443"/>
    </source>
</evidence>
<dbReference type="Pfam" id="PF00018">
    <property type="entry name" value="SH3_1"/>
    <property type="match status" value="1"/>
</dbReference>
<dbReference type="SMART" id="SM00326">
    <property type="entry name" value="SH3"/>
    <property type="match status" value="1"/>
</dbReference>
<dbReference type="SMART" id="SM00324">
    <property type="entry name" value="RhoGAP"/>
    <property type="match status" value="1"/>
</dbReference>
<gene>
    <name evidence="9" type="ORF">D9C73_005914</name>
</gene>
<dbReference type="SUPFAM" id="SSF50044">
    <property type="entry name" value="SH3-domain"/>
    <property type="match status" value="1"/>
</dbReference>
<feature type="region of interest" description="Disordered" evidence="4">
    <location>
        <begin position="285"/>
        <end position="310"/>
    </location>
</feature>
<dbReference type="CDD" id="cd04403">
    <property type="entry name" value="RhoGAP_ARHGAP27_15_12_9"/>
    <property type="match status" value="1"/>
</dbReference>
<dbReference type="EMBL" id="CM014082">
    <property type="protein sequence ID" value="TKS70638.1"/>
    <property type="molecule type" value="Genomic_DNA"/>
</dbReference>
<dbReference type="GO" id="GO:0005737">
    <property type="term" value="C:cytoplasm"/>
    <property type="evidence" value="ECO:0007669"/>
    <property type="project" value="TreeGrafter"/>
</dbReference>
<reference evidence="9 10" key="1">
    <citation type="submission" date="2019-01" db="EMBL/GenBank/DDBJ databases">
        <title>Genome Assembly of Collichthys lucidus.</title>
        <authorList>
            <person name="Cai M."/>
            <person name="Xiao S."/>
        </authorList>
    </citation>
    <scope>NUCLEOTIDE SEQUENCE [LARGE SCALE GENOMIC DNA]</scope>
    <source>
        <strain evidence="9">JT15FE1705JMU</strain>
        <tissue evidence="9">Muscle</tissue>
    </source>
</reference>
<dbReference type="InterPro" id="IPR035465">
    <property type="entry name" value="ARHGAP9_SH3"/>
</dbReference>
<evidence type="ECO:0000259" key="7">
    <source>
        <dbReference type="PROSITE" id="PS50020"/>
    </source>
</evidence>
<dbReference type="Gene3D" id="1.10.555.10">
    <property type="entry name" value="Rho GTPase activation protein"/>
    <property type="match status" value="1"/>
</dbReference>
<dbReference type="CDD" id="cd00201">
    <property type="entry name" value="WW"/>
    <property type="match status" value="1"/>
</dbReference>
<name>A0A4U5U9Q5_COLLU</name>
<dbReference type="PROSITE" id="PS50002">
    <property type="entry name" value="SH3"/>
    <property type="match status" value="1"/>
</dbReference>
<dbReference type="Pfam" id="PF00620">
    <property type="entry name" value="RhoGAP"/>
    <property type="match status" value="1"/>
</dbReference>
<proteinExistence type="predicted"/>
<dbReference type="Gene3D" id="2.20.70.10">
    <property type="match status" value="1"/>
</dbReference>
<dbReference type="Proteomes" id="UP000298787">
    <property type="component" value="Chromosome 5"/>
</dbReference>
<keyword evidence="1 3" id="KW-0728">SH3 domain</keyword>
<dbReference type="Gene3D" id="2.30.30.40">
    <property type="entry name" value="SH3 Domains"/>
    <property type="match status" value="1"/>
</dbReference>
<keyword evidence="10" id="KW-1185">Reference proteome</keyword>
<feature type="domain" description="WW" evidence="7">
    <location>
        <begin position="312"/>
        <end position="346"/>
    </location>
</feature>
<evidence type="ECO:0000259" key="6">
    <source>
        <dbReference type="PROSITE" id="PS50003"/>
    </source>
</evidence>
<dbReference type="InterPro" id="IPR050729">
    <property type="entry name" value="Rho-GAP"/>
</dbReference>
<dbReference type="PROSITE" id="PS50003">
    <property type="entry name" value="PH_DOMAIN"/>
    <property type="match status" value="1"/>
</dbReference>
<evidence type="ECO:0000313" key="9">
    <source>
        <dbReference type="EMBL" id="TKS70638.1"/>
    </source>
</evidence>
<dbReference type="Pfam" id="PF00169">
    <property type="entry name" value="PH"/>
    <property type="match status" value="1"/>
</dbReference>
<dbReference type="STRING" id="240159.A0A4U5U9Q5"/>
<dbReference type="GO" id="GO:0005096">
    <property type="term" value="F:GTPase activator activity"/>
    <property type="evidence" value="ECO:0007669"/>
    <property type="project" value="UniProtKB-KW"/>
</dbReference>
<dbReference type="PRINTS" id="PR00683">
    <property type="entry name" value="SPECTRINPH"/>
</dbReference>
<dbReference type="InterPro" id="IPR001452">
    <property type="entry name" value="SH3_domain"/>
</dbReference>
<accession>A0A4U5U9Q5</accession>
<dbReference type="PROSITE" id="PS50238">
    <property type="entry name" value="RHOGAP"/>
    <property type="match status" value="1"/>
</dbReference>
<feature type="compositionally biased region" description="Low complexity" evidence="4">
    <location>
        <begin position="479"/>
        <end position="488"/>
    </location>
</feature>
<dbReference type="InterPro" id="IPR036028">
    <property type="entry name" value="SH3-like_dom_sf"/>
</dbReference>
<dbReference type="InterPro" id="IPR001202">
    <property type="entry name" value="WW_dom"/>
</dbReference>
<feature type="domain" description="SH3" evidence="5">
    <location>
        <begin position="32"/>
        <end position="98"/>
    </location>
</feature>
<dbReference type="SUPFAM" id="SSF51045">
    <property type="entry name" value="WW domain"/>
    <property type="match status" value="1"/>
</dbReference>
<dbReference type="PANTHER" id="PTHR23176:SF103">
    <property type="entry name" value="RHO GTPASE-ACTIVATING PROTEIN 9"/>
    <property type="match status" value="1"/>
</dbReference>
<dbReference type="SUPFAM" id="SSF50729">
    <property type="entry name" value="PH domain-like"/>
    <property type="match status" value="1"/>
</dbReference>
<dbReference type="CDD" id="cd13233">
    <property type="entry name" value="PH_ARHGAP9-like"/>
    <property type="match status" value="1"/>
</dbReference>